<keyword evidence="3" id="KW-1185">Reference proteome</keyword>
<dbReference type="EMBL" id="JAYWIO010000002">
    <property type="protein sequence ID" value="KAK7281142.1"/>
    <property type="molecule type" value="Genomic_DNA"/>
</dbReference>
<gene>
    <name evidence="2" type="ORF">RIF29_08865</name>
</gene>
<evidence type="ECO:0000313" key="2">
    <source>
        <dbReference type="EMBL" id="KAK7281142.1"/>
    </source>
</evidence>
<reference evidence="2 3" key="1">
    <citation type="submission" date="2024-01" db="EMBL/GenBank/DDBJ databases">
        <title>The genomes of 5 underutilized Papilionoideae crops provide insights into root nodulation and disease resistanc.</title>
        <authorList>
            <person name="Yuan L."/>
        </authorList>
    </citation>
    <scope>NUCLEOTIDE SEQUENCE [LARGE SCALE GENOMIC DNA]</scope>
    <source>
        <strain evidence="2">ZHUSHIDOU_FW_LH</strain>
        <tissue evidence="2">Leaf</tissue>
    </source>
</reference>
<organism evidence="2 3">
    <name type="scientific">Crotalaria pallida</name>
    <name type="common">Smooth rattlebox</name>
    <name type="synonym">Crotalaria striata</name>
    <dbReference type="NCBI Taxonomy" id="3830"/>
    <lineage>
        <taxon>Eukaryota</taxon>
        <taxon>Viridiplantae</taxon>
        <taxon>Streptophyta</taxon>
        <taxon>Embryophyta</taxon>
        <taxon>Tracheophyta</taxon>
        <taxon>Spermatophyta</taxon>
        <taxon>Magnoliopsida</taxon>
        <taxon>eudicotyledons</taxon>
        <taxon>Gunneridae</taxon>
        <taxon>Pentapetalae</taxon>
        <taxon>rosids</taxon>
        <taxon>fabids</taxon>
        <taxon>Fabales</taxon>
        <taxon>Fabaceae</taxon>
        <taxon>Papilionoideae</taxon>
        <taxon>50 kb inversion clade</taxon>
        <taxon>genistoids sensu lato</taxon>
        <taxon>core genistoids</taxon>
        <taxon>Crotalarieae</taxon>
        <taxon>Crotalaria</taxon>
    </lineage>
</organism>
<accession>A0AAN9FRD5</accession>
<evidence type="ECO:0000256" key="1">
    <source>
        <dbReference type="SAM" id="MobiDB-lite"/>
    </source>
</evidence>
<evidence type="ECO:0000313" key="3">
    <source>
        <dbReference type="Proteomes" id="UP001372338"/>
    </source>
</evidence>
<feature type="region of interest" description="Disordered" evidence="1">
    <location>
        <begin position="63"/>
        <end position="82"/>
    </location>
</feature>
<sequence>MVDKGIIPAEKVVDSELHPIVVEARDALVVHKADVKEPNAKQNDEEWHTVMTRKKAAQLKKDGNGVINKGDGSVNALPSSNG</sequence>
<comment type="caution">
    <text evidence="2">The sequence shown here is derived from an EMBL/GenBank/DDBJ whole genome shotgun (WGS) entry which is preliminary data.</text>
</comment>
<dbReference type="Proteomes" id="UP001372338">
    <property type="component" value="Unassembled WGS sequence"/>
</dbReference>
<proteinExistence type="predicted"/>
<name>A0AAN9FRD5_CROPI</name>
<dbReference type="AlphaFoldDB" id="A0AAN9FRD5"/>
<protein>
    <submittedName>
        <fullName evidence="2">Uncharacterized protein</fullName>
    </submittedName>
</protein>